<evidence type="ECO:0000313" key="1">
    <source>
        <dbReference type="EMBL" id="KAI3405472.2"/>
    </source>
</evidence>
<organism evidence="1 2">
    <name type="scientific">Candida oxycetoniae</name>
    <dbReference type="NCBI Taxonomy" id="497107"/>
    <lineage>
        <taxon>Eukaryota</taxon>
        <taxon>Fungi</taxon>
        <taxon>Dikarya</taxon>
        <taxon>Ascomycota</taxon>
        <taxon>Saccharomycotina</taxon>
        <taxon>Pichiomycetes</taxon>
        <taxon>Debaryomycetaceae</taxon>
        <taxon>Candida/Lodderomyces clade</taxon>
        <taxon>Candida</taxon>
    </lineage>
</organism>
<comment type="caution">
    <text evidence="1">The sequence shown here is derived from an EMBL/GenBank/DDBJ whole genome shotgun (WGS) entry which is preliminary data.</text>
</comment>
<dbReference type="GeneID" id="73379336"/>
<gene>
    <name evidence="1" type="ORF">KGF56_001719</name>
</gene>
<accession>A0AAI9SYS0</accession>
<proteinExistence type="predicted"/>
<reference evidence="1" key="1">
    <citation type="journal article" date="2022" name="DNA Res.">
        <title>Genome analysis of five recently described species of the CUG-Ser clade uncovers Candida theae as a new hybrid lineage with pathogenic potential in the Candida parapsilosis species complex.</title>
        <authorList>
            <person name="Mixao V."/>
            <person name="Del Olmo V."/>
            <person name="Hegedusova E."/>
            <person name="Saus E."/>
            <person name="Pryszcz L."/>
            <person name="Cillingova A."/>
            <person name="Nosek J."/>
            <person name="Gabaldon T."/>
        </authorList>
    </citation>
    <scope>NUCLEOTIDE SEQUENCE</scope>
    <source>
        <strain evidence="1">CBS 10844</strain>
    </source>
</reference>
<dbReference type="RefSeq" id="XP_049181217.1">
    <property type="nucleotide sequence ID" value="XM_049322871.1"/>
</dbReference>
<sequence>MMLRSGLRGVKVFRQLYNFLPQRNYGTVPAKTGVPAIHQSISKSVKREMSTLKEVSTLKESTLSGKEVPGKEVSTLKESTLSGKEVPGKELSLLKVSSNGSRDFVDSGAIKSLCSTIECTTIEQSEIVVQSNQTAMFHYAR</sequence>
<name>A0AAI9SYS0_9ASCO</name>
<evidence type="ECO:0000313" key="2">
    <source>
        <dbReference type="Proteomes" id="UP001202479"/>
    </source>
</evidence>
<keyword evidence="2" id="KW-1185">Reference proteome</keyword>
<dbReference type="Proteomes" id="UP001202479">
    <property type="component" value="Unassembled WGS sequence"/>
</dbReference>
<protein>
    <submittedName>
        <fullName evidence="1">Uncharacterized protein</fullName>
    </submittedName>
</protein>
<dbReference type="EMBL" id="JAHUZD010000029">
    <property type="protein sequence ID" value="KAI3405472.2"/>
    <property type="molecule type" value="Genomic_DNA"/>
</dbReference>
<dbReference type="AlphaFoldDB" id="A0AAI9SYS0"/>